<keyword evidence="2" id="KW-0238">DNA-binding</keyword>
<sequence length="343" mass="37110">MPDGLLRRRFEERDGAGASASLNAVLGCGTVRFPERDAAWRLDAVVDDGITLARLVTTGAVGITMQRCPELVVVLVRHGALELVERGRTVRLGPGGTGLIPLGATTRLTAHDLSAELVALPPAPLARLLGVRDAEIRLRAPLLEPRSAELAAWLDRTVHLLGEDAFGVAEVYQRDLIRASAVELVAATVIEAFELVNRSEQPTDRDHVVIRRAVACMRHHLRAPVSVPDIAEAAGVSVRGLQLVFQRQLGTTPLLHLRQLRLEAAREELRRRTSPGTTVAEIANGFGYANAARFSTHYRDAFAESPAAALARDVRSADRAEGDEGRDAPPRVHGAPVRRESGR</sequence>
<dbReference type="PANTHER" id="PTHR46796">
    <property type="entry name" value="HTH-TYPE TRANSCRIPTIONAL ACTIVATOR RHAS-RELATED"/>
    <property type="match status" value="1"/>
</dbReference>
<accession>A0ABW4LJY4</accession>
<dbReference type="InterPro" id="IPR050204">
    <property type="entry name" value="AraC_XylS_family_regulators"/>
</dbReference>
<comment type="caution">
    <text evidence="6">The sequence shown here is derived from an EMBL/GenBank/DDBJ whole genome shotgun (WGS) entry which is preliminary data.</text>
</comment>
<keyword evidence="7" id="KW-1185">Reference proteome</keyword>
<feature type="domain" description="HTH araC/xylS-type" evidence="5">
    <location>
        <begin position="211"/>
        <end position="312"/>
    </location>
</feature>
<protein>
    <submittedName>
        <fullName evidence="6">Helix-turn-helix domain-containing protein</fullName>
    </submittedName>
</protein>
<dbReference type="InterPro" id="IPR018062">
    <property type="entry name" value="HTH_AraC-typ_CS"/>
</dbReference>
<evidence type="ECO:0000256" key="3">
    <source>
        <dbReference type="ARBA" id="ARBA00023163"/>
    </source>
</evidence>
<dbReference type="InterPro" id="IPR009057">
    <property type="entry name" value="Homeodomain-like_sf"/>
</dbReference>
<keyword evidence="3" id="KW-0804">Transcription</keyword>
<dbReference type="SMART" id="SM00342">
    <property type="entry name" value="HTH_ARAC"/>
    <property type="match status" value="1"/>
</dbReference>
<evidence type="ECO:0000256" key="1">
    <source>
        <dbReference type="ARBA" id="ARBA00023015"/>
    </source>
</evidence>
<dbReference type="Gene3D" id="1.10.10.60">
    <property type="entry name" value="Homeodomain-like"/>
    <property type="match status" value="1"/>
</dbReference>
<dbReference type="PROSITE" id="PS00041">
    <property type="entry name" value="HTH_ARAC_FAMILY_1"/>
    <property type="match status" value="1"/>
</dbReference>
<evidence type="ECO:0000259" key="5">
    <source>
        <dbReference type="PROSITE" id="PS01124"/>
    </source>
</evidence>
<evidence type="ECO:0000313" key="7">
    <source>
        <dbReference type="Proteomes" id="UP001597347"/>
    </source>
</evidence>
<feature type="region of interest" description="Disordered" evidence="4">
    <location>
        <begin position="312"/>
        <end position="343"/>
    </location>
</feature>
<dbReference type="RefSeq" id="WP_377935659.1">
    <property type="nucleotide sequence ID" value="NZ_JBHUEA010000021.1"/>
</dbReference>
<evidence type="ECO:0000256" key="4">
    <source>
        <dbReference type="SAM" id="MobiDB-lite"/>
    </source>
</evidence>
<dbReference type="SUPFAM" id="SSF46689">
    <property type="entry name" value="Homeodomain-like"/>
    <property type="match status" value="2"/>
</dbReference>
<feature type="compositionally biased region" description="Basic and acidic residues" evidence="4">
    <location>
        <begin position="312"/>
        <end position="330"/>
    </location>
</feature>
<dbReference type="Pfam" id="PF12833">
    <property type="entry name" value="HTH_18"/>
    <property type="match status" value="1"/>
</dbReference>
<keyword evidence="1" id="KW-0805">Transcription regulation</keyword>
<proteinExistence type="predicted"/>
<dbReference type="InterPro" id="IPR018060">
    <property type="entry name" value="HTH_AraC"/>
</dbReference>
<dbReference type="PROSITE" id="PS51257">
    <property type="entry name" value="PROKAR_LIPOPROTEIN"/>
    <property type="match status" value="1"/>
</dbReference>
<dbReference type="EMBL" id="JBHUEA010000021">
    <property type="protein sequence ID" value="MFD1722501.1"/>
    <property type="molecule type" value="Genomic_DNA"/>
</dbReference>
<dbReference type="PROSITE" id="PS01124">
    <property type="entry name" value="HTH_ARAC_FAMILY_2"/>
    <property type="match status" value="1"/>
</dbReference>
<gene>
    <name evidence="6" type="ORF">ACFSBI_13160</name>
</gene>
<reference evidence="7" key="1">
    <citation type="journal article" date="2019" name="Int. J. Syst. Evol. Microbiol.">
        <title>The Global Catalogue of Microorganisms (GCM) 10K type strain sequencing project: providing services to taxonomists for standard genome sequencing and annotation.</title>
        <authorList>
            <consortium name="The Broad Institute Genomics Platform"/>
            <consortium name="The Broad Institute Genome Sequencing Center for Infectious Disease"/>
            <person name="Wu L."/>
            <person name="Ma J."/>
        </authorList>
    </citation>
    <scope>NUCLEOTIDE SEQUENCE [LARGE SCALE GENOMIC DNA]</scope>
    <source>
        <strain evidence="7">CGMCC 1.12471</strain>
    </source>
</reference>
<name>A0ABW4LJY4_9MICO</name>
<organism evidence="6 7">
    <name type="scientific">Amnibacterium endophyticum</name>
    <dbReference type="NCBI Taxonomy" id="2109337"/>
    <lineage>
        <taxon>Bacteria</taxon>
        <taxon>Bacillati</taxon>
        <taxon>Actinomycetota</taxon>
        <taxon>Actinomycetes</taxon>
        <taxon>Micrococcales</taxon>
        <taxon>Microbacteriaceae</taxon>
        <taxon>Amnibacterium</taxon>
    </lineage>
</organism>
<evidence type="ECO:0000313" key="6">
    <source>
        <dbReference type="EMBL" id="MFD1722501.1"/>
    </source>
</evidence>
<dbReference type="Proteomes" id="UP001597347">
    <property type="component" value="Unassembled WGS sequence"/>
</dbReference>
<evidence type="ECO:0000256" key="2">
    <source>
        <dbReference type="ARBA" id="ARBA00023125"/>
    </source>
</evidence>